<evidence type="ECO:0000256" key="4">
    <source>
        <dbReference type="ARBA" id="ARBA00022801"/>
    </source>
</evidence>
<feature type="binding site" evidence="9">
    <location>
        <begin position="357"/>
        <end position="360"/>
    </location>
    <ligand>
        <name>GTP</name>
        <dbReference type="ChEBI" id="CHEBI:37565"/>
    </ligand>
</feature>
<dbReference type="Gene3D" id="3.40.50.300">
    <property type="entry name" value="P-loop containing nucleotide triphosphate hydrolases"/>
    <property type="match status" value="1"/>
</dbReference>
<dbReference type="InterPro" id="IPR042101">
    <property type="entry name" value="SRP54_N_sf"/>
</dbReference>
<comment type="similarity">
    <text evidence="9">Belongs to the GTP-binding SRP family. FtsY subfamily.</text>
</comment>
<dbReference type="InterPro" id="IPR004390">
    <property type="entry name" value="SR_rcpt_FtsY"/>
</dbReference>
<feature type="compositionally biased region" description="Basic and acidic residues" evidence="10">
    <location>
        <begin position="58"/>
        <end position="72"/>
    </location>
</feature>
<evidence type="ECO:0000256" key="5">
    <source>
        <dbReference type="ARBA" id="ARBA00023134"/>
    </source>
</evidence>
<evidence type="ECO:0000256" key="9">
    <source>
        <dbReference type="HAMAP-Rule" id="MF_00920"/>
    </source>
</evidence>
<dbReference type="SUPFAM" id="SSF52540">
    <property type="entry name" value="P-loop containing nucleoside triphosphate hydrolases"/>
    <property type="match status" value="1"/>
</dbReference>
<dbReference type="EMBL" id="CP089982">
    <property type="protein sequence ID" value="WXA91809.1"/>
    <property type="molecule type" value="Genomic_DNA"/>
</dbReference>
<evidence type="ECO:0000256" key="6">
    <source>
        <dbReference type="ARBA" id="ARBA00023136"/>
    </source>
</evidence>
<evidence type="ECO:0000256" key="3">
    <source>
        <dbReference type="ARBA" id="ARBA00022741"/>
    </source>
</evidence>
<accession>A0ABZ2K4V1</accession>
<feature type="region of interest" description="Disordered" evidence="10">
    <location>
        <begin position="28"/>
        <end position="105"/>
    </location>
</feature>
<name>A0ABZ2K4V1_9BACT</name>
<evidence type="ECO:0000256" key="1">
    <source>
        <dbReference type="ARBA" id="ARBA00022475"/>
    </source>
</evidence>
<protein>
    <recommendedName>
        <fullName evidence="9">Signal recognition particle receptor FtsY</fullName>
        <shortName evidence="9">SRP receptor</shortName>
        <ecNumber evidence="9">3.6.5.4</ecNumber>
    </recommendedName>
</protein>
<proteinExistence type="inferred from homology"/>
<keyword evidence="13" id="KW-1185">Reference proteome</keyword>
<keyword evidence="5 9" id="KW-0342">GTP-binding</keyword>
<keyword evidence="6 9" id="KW-0472">Membrane</keyword>
<dbReference type="InterPro" id="IPR003593">
    <property type="entry name" value="AAA+_ATPase"/>
</dbReference>
<evidence type="ECO:0000256" key="10">
    <source>
        <dbReference type="SAM" id="MobiDB-lite"/>
    </source>
</evidence>
<dbReference type="InterPro" id="IPR013822">
    <property type="entry name" value="Signal_recog_particl_SRP54_hlx"/>
</dbReference>
<comment type="catalytic activity">
    <reaction evidence="8 9">
        <text>GTP + H2O = GDP + phosphate + H(+)</text>
        <dbReference type="Rhea" id="RHEA:19669"/>
        <dbReference type="ChEBI" id="CHEBI:15377"/>
        <dbReference type="ChEBI" id="CHEBI:15378"/>
        <dbReference type="ChEBI" id="CHEBI:37565"/>
        <dbReference type="ChEBI" id="CHEBI:43474"/>
        <dbReference type="ChEBI" id="CHEBI:58189"/>
        <dbReference type="EC" id="3.6.5.4"/>
    </reaction>
</comment>
<keyword evidence="4 9" id="KW-0378">Hydrolase</keyword>
<organism evidence="12 13">
    <name type="scientific">Pendulispora brunnea</name>
    <dbReference type="NCBI Taxonomy" id="2905690"/>
    <lineage>
        <taxon>Bacteria</taxon>
        <taxon>Pseudomonadati</taxon>
        <taxon>Myxococcota</taxon>
        <taxon>Myxococcia</taxon>
        <taxon>Myxococcales</taxon>
        <taxon>Sorangiineae</taxon>
        <taxon>Pendulisporaceae</taxon>
        <taxon>Pendulispora</taxon>
    </lineage>
</organism>
<comment type="subunit">
    <text evidence="9">Part of the signal recognition particle protein translocation system, which is composed of SRP and FtsY.</text>
</comment>
<dbReference type="SUPFAM" id="SSF47364">
    <property type="entry name" value="Domain of the SRP/SRP receptor G-proteins"/>
    <property type="match status" value="1"/>
</dbReference>
<dbReference type="Pfam" id="PF00448">
    <property type="entry name" value="SRP54"/>
    <property type="match status" value="1"/>
</dbReference>
<dbReference type="SMART" id="SM00382">
    <property type="entry name" value="AAA"/>
    <property type="match status" value="1"/>
</dbReference>
<evidence type="ECO:0000256" key="7">
    <source>
        <dbReference type="ARBA" id="ARBA00023170"/>
    </source>
</evidence>
<dbReference type="InterPro" id="IPR000897">
    <property type="entry name" value="SRP54_GTPase_dom"/>
</dbReference>
<feature type="binding site" evidence="9">
    <location>
        <begin position="293"/>
        <end position="297"/>
    </location>
    <ligand>
        <name>GTP</name>
        <dbReference type="ChEBI" id="CHEBI:37565"/>
    </ligand>
</feature>
<feature type="compositionally biased region" description="Basic and acidic residues" evidence="10">
    <location>
        <begin position="95"/>
        <end position="105"/>
    </location>
</feature>
<comment type="function">
    <text evidence="9">Involved in targeting and insertion of nascent membrane proteins into the cytoplasmic membrane. Acts as a receptor for the complex formed by the signal recognition particle (SRP) and the ribosome-nascent chain (RNC).</text>
</comment>
<sequence length="414" mass="44227">MEWIIAVVVVVAIAALLFFFRSKKAPEVPGKAAGESREEPTKRVERPALRESGAPPPRKAEKAAEAKAEPSKKAPPSPPVTEELSQADLAPVESARPEAAKPAKRDVAGIRKGLAATRTGFIARLTALFVGKKEIDPAILEQIEEVMLTSDVGVKTTQTVLERLREKLNRNELADPEAVWAELRAEAMRILSLDGGPLRFPTKPSVAMMVGVNGVGKTTTIGKLATKYAGEGKSVLLAAGDTFRAAAVAQLEVWGKRVGAEVVKGKEGSDPGAVAFEATTKAKEAQIDLLLVDTAGRLHTKTPLMDEIKKVRKTIAKAMDGAPHEILLVLDATNGQNALSQAALFKEALDPTGIILTKLDGTAKGGIVLGICDELKLPVRYIGLGERAEDLREFYPDEFVEALFGKPDEEARAA</sequence>
<reference evidence="12 13" key="1">
    <citation type="submission" date="2021-12" db="EMBL/GenBank/DDBJ databases">
        <title>Discovery of the Pendulisporaceae a myxobacterial family with distinct sporulation behavior and unique specialized metabolism.</title>
        <authorList>
            <person name="Garcia R."/>
            <person name="Popoff A."/>
            <person name="Bader C.D."/>
            <person name="Loehr J."/>
            <person name="Walesch S."/>
            <person name="Walt C."/>
            <person name="Boldt J."/>
            <person name="Bunk B."/>
            <person name="Haeckl F.J.F.P.J."/>
            <person name="Gunesch A.P."/>
            <person name="Birkelbach J."/>
            <person name="Nuebel U."/>
            <person name="Pietschmann T."/>
            <person name="Bach T."/>
            <person name="Mueller R."/>
        </authorList>
    </citation>
    <scope>NUCLEOTIDE SEQUENCE [LARGE SCALE GENOMIC DNA]</scope>
    <source>
        <strain evidence="12 13">MSr12523</strain>
    </source>
</reference>
<keyword evidence="7 9" id="KW-0675">Receptor</keyword>
<dbReference type="Gene3D" id="1.20.120.140">
    <property type="entry name" value="Signal recognition particle SRP54, nucleotide-binding domain"/>
    <property type="match status" value="1"/>
</dbReference>
<dbReference type="InterPro" id="IPR027417">
    <property type="entry name" value="P-loop_NTPase"/>
</dbReference>
<feature type="binding site" evidence="9">
    <location>
        <begin position="211"/>
        <end position="218"/>
    </location>
    <ligand>
        <name>GTP</name>
        <dbReference type="ChEBI" id="CHEBI:37565"/>
    </ligand>
</feature>
<dbReference type="EC" id="3.6.5.4" evidence="9"/>
<dbReference type="PANTHER" id="PTHR43134:SF1">
    <property type="entry name" value="SIGNAL RECOGNITION PARTICLE RECEPTOR SUBUNIT ALPHA"/>
    <property type="match status" value="1"/>
</dbReference>
<dbReference type="HAMAP" id="MF_00920">
    <property type="entry name" value="FtsY"/>
    <property type="match status" value="1"/>
</dbReference>
<keyword evidence="3 9" id="KW-0547">Nucleotide-binding</keyword>
<keyword evidence="1 9" id="KW-1003">Cell membrane</keyword>
<dbReference type="CDD" id="cd17874">
    <property type="entry name" value="FtsY"/>
    <property type="match status" value="1"/>
</dbReference>
<dbReference type="Pfam" id="PF02881">
    <property type="entry name" value="SRP54_N"/>
    <property type="match status" value="1"/>
</dbReference>
<dbReference type="PANTHER" id="PTHR43134">
    <property type="entry name" value="SIGNAL RECOGNITION PARTICLE RECEPTOR SUBUNIT ALPHA"/>
    <property type="match status" value="1"/>
</dbReference>
<evidence type="ECO:0000313" key="13">
    <source>
        <dbReference type="Proteomes" id="UP001379533"/>
    </source>
</evidence>
<dbReference type="NCBIfam" id="TIGR00064">
    <property type="entry name" value="ftsY"/>
    <property type="match status" value="1"/>
</dbReference>
<dbReference type="InterPro" id="IPR036225">
    <property type="entry name" value="SRP/SRP_N"/>
</dbReference>
<dbReference type="SMART" id="SM00962">
    <property type="entry name" value="SRP54"/>
    <property type="match status" value="1"/>
</dbReference>
<evidence type="ECO:0000259" key="11">
    <source>
        <dbReference type="PROSITE" id="PS00300"/>
    </source>
</evidence>
<dbReference type="RefSeq" id="WP_394842427.1">
    <property type="nucleotide sequence ID" value="NZ_CP089982.1"/>
</dbReference>
<evidence type="ECO:0000256" key="8">
    <source>
        <dbReference type="ARBA" id="ARBA00048027"/>
    </source>
</evidence>
<gene>
    <name evidence="9 12" type="primary">ftsY</name>
    <name evidence="12" type="ORF">LZC95_35830</name>
</gene>
<evidence type="ECO:0000256" key="2">
    <source>
        <dbReference type="ARBA" id="ARBA00022490"/>
    </source>
</evidence>
<comment type="subcellular location">
    <subcellularLocation>
        <location evidence="9">Cell membrane</location>
        <topology evidence="9">Peripheral membrane protein</topology>
        <orientation evidence="9">Cytoplasmic side</orientation>
    </subcellularLocation>
    <subcellularLocation>
        <location evidence="9">Cytoplasm</location>
    </subcellularLocation>
</comment>
<keyword evidence="2 9" id="KW-0963">Cytoplasm</keyword>
<dbReference type="SMART" id="SM00963">
    <property type="entry name" value="SRP54_N"/>
    <property type="match status" value="1"/>
</dbReference>
<evidence type="ECO:0000313" key="12">
    <source>
        <dbReference type="EMBL" id="WXA91809.1"/>
    </source>
</evidence>
<feature type="compositionally biased region" description="Basic and acidic residues" evidence="10">
    <location>
        <begin position="34"/>
        <end position="49"/>
    </location>
</feature>
<dbReference type="PROSITE" id="PS00300">
    <property type="entry name" value="SRP54"/>
    <property type="match status" value="1"/>
</dbReference>
<dbReference type="Proteomes" id="UP001379533">
    <property type="component" value="Chromosome"/>
</dbReference>
<feature type="domain" description="SRP54-type proteins GTP-binding" evidence="11">
    <location>
        <begin position="378"/>
        <end position="391"/>
    </location>
</feature>